<dbReference type="OrthoDB" id="7727620at2"/>
<evidence type="ECO:0000256" key="1">
    <source>
        <dbReference type="SAM" id="SignalP"/>
    </source>
</evidence>
<feature type="domain" description="PRC-barrel" evidence="2">
    <location>
        <begin position="46"/>
        <end position="102"/>
    </location>
</feature>
<dbReference type="EMBL" id="OMOQ01000001">
    <property type="protein sequence ID" value="SPH18268.1"/>
    <property type="molecule type" value="Genomic_DNA"/>
</dbReference>
<dbReference type="Pfam" id="PF05239">
    <property type="entry name" value="PRC"/>
    <property type="match status" value="1"/>
</dbReference>
<sequence>MKTVFTPLAAALIVAAPTFAVAEEKPVAGGSIMGVEVHVESVVANGYSANKLIGQTVHNDQKKEVGMVHDLIVGTGGDVSLAIVEVGGFLGMGSKWVAVPAGLFEPGPKAELVLPGATEAKLKEMPAFRYAH</sequence>
<feature type="signal peptide" evidence="1">
    <location>
        <begin position="1"/>
        <end position="22"/>
    </location>
</feature>
<protein>
    <recommendedName>
        <fullName evidence="2">PRC-barrel domain-containing protein</fullName>
    </recommendedName>
</protein>
<reference evidence="3 4" key="1">
    <citation type="submission" date="2018-03" db="EMBL/GenBank/DDBJ databases">
        <authorList>
            <person name="Keele B.F."/>
        </authorList>
    </citation>
    <scope>NUCLEOTIDE SEQUENCE [LARGE SCALE GENOMIC DNA]</scope>
    <source>
        <strain evidence="3 4">CECT 8626</strain>
    </source>
</reference>
<keyword evidence="4" id="KW-1185">Reference proteome</keyword>
<dbReference type="RefSeq" id="WP_108852617.1">
    <property type="nucleotide sequence ID" value="NZ_OMOQ01000001.1"/>
</dbReference>
<evidence type="ECO:0000259" key="2">
    <source>
        <dbReference type="Pfam" id="PF05239"/>
    </source>
</evidence>
<accession>A0A2R8B6K5</accession>
<evidence type="ECO:0000313" key="3">
    <source>
        <dbReference type="EMBL" id="SPH18268.1"/>
    </source>
</evidence>
<dbReference type="SUPFAM" id="SSF50346">
    <property type="entry name" value="PRC-barrel domain"/>
    <property type="match status" value="1"/>
</dbReference>
<evidence type="ECO:0000313" key="4">
    <source>
        <dbReference type="Proteomes" id="UP000244924"/>
    </source>
</evidence>
<dbReference type="Gene3D" id="2.30.30.240">
    <property type="entry name" value="PRC-barrel domain"/>
    <property type="match status" value="1"/>
</dbReference>
<name>A0A2R8B6K5_9RHOB</name>
<proteinExistence type="predicted"/>
<dbReference type="InterPro" id="IPR027275">
    <property type="entry name" value="PRC-brl_dom"/>
</dbReference>
<dbReference type="AlphaFoldDB" id="A0A2R8B6K5"/>
<gene>
    <name evidence="3" type="ORF">DEA8626_01800</name>
</gene>
<feature type="chain" id="PRO_5015335420" description="PRC-barrel domain-containing protein" evidence="1">
    <location>
        <begin position="23"/>
        <end position="132"/>
    </location>
</feature>
<dbReference type="Proteomes" id="UP000244924">
    <property type="component" value="Unassembled WGS sequence"/>
</dbReference>
<organism evidence="3 4">
    <name type="scientific">Albidovulum aquaemixtae</name>
    <dbReference type="NCBI Taxonomy" id="1542388"/>
    <lineage>
        <taxon>Bacteria</taxon>
        <taxon>Pseudomonadati</taxon>
        <taxon>Pseudomonadota</taxon>
        <taxon>Alphaproteobacteria</taxon>
        <taxon>Rhodobacterales</taxon>
        <taxon>Paracoccaceae</taxon>
        <taxon>Albidovulum</taxon>
    </lineage>
</organism>
<dbReference type="InterPro" id="IPR011033">
    <property type="entry name" value="PRC_barrel-like_sf"/>
</dbReference>
<keyword evidence="1" id="KW-0732">Signal</keyword>